<evidence type="ECO:0000313" key="3">
    <source>
        <dbReference type="Proteomes" id="UP000652074"/>
    </source>
</evidence>
<sequence length="172" mass="18877">MRYFIALILLPTTVLAGTSPSLCTQAEDVVFSCRLKRSTKVVSVCTSRDLLQKPNGGYVIYRFGEAGAVELEYPASRRNSPGQFSYYHYFRPDTDQVSLSFSNVGYRYVIHEDHDEMQTPAGSAGVSATEIKSGKTVTLECAGDPVAHWYRIDGAVACDDDLMSSCLSPAQN</sequence>
<dbReference type="RefSeq" id="WP_169205310.1">
    <property type="nucleotide sequence ID" value="NZ_CP059560.1"/>
</dbReference>
<feature type="chain" id="PRO_5045303150" evidence="1">
    <location>
        <begin position="17"/>
        <end position="172"/>
    </location>
</feature>
<evidence type="ECO:0000313" key="2">
    <source>
        <dbReference type="EMBL" id="NMF87881.1"/>
    </source>
</evidence>
<protein>
    <submittedName>
        <fullName evidence="2">Uncharacterized protein</fullName>
    </submittedName>
</protein>
<keyword evidence="3" id="KW-1185">Reference proteome</keyword>
<gene>
    <name evidence="2" type="ORF">GPA26_05230</name>
</gene>
<feature type="signal peptide" evidence="1">
    <location>
        <begin position="1"/>
        <end position="16"/>
    </location>
</feature>
<dbReference type="EMBL" id="WTVR01000007">
    <property type="protein sequence ID" value="NMF87881.1"/>
    <property type="molecule type" value="Genomic_DNA"/>
</dbReference>
<proteinExistence type="predicted"/>
<keyword evidence="1" id="KW-0732">Signal</keyword>
<evidence type="ECO:0000256" key="1">
    <source>
        <dbReference type="SAM" id="SignalP"/>
    </source>
</evidence>
<dbReference type="Proteomes" id="UP000652074">
    <property type="component" value="Unassembled WGS sequence"/>
</dbReference>
<name>A0ABX1MNF5_9RHOO</name>
<organism evidence="2 3">
    <name type="scientific">Aromatoleum petrolei</name>
    <dbReference type="NCBI Taxonomy" id="76116"/>
    <lineage>
        <taxon>Bacteria</taxon>
        <taxon>Pseudomonadati</taxon>
        <taxon>Pseudomonadota</taxon>
        <taxon>Betaproteobacteria</taxon>
        <taxon>Rhodocyclales</taxon>
        <taxon>Rhodocyclaceae</taxon>
        <taxon>Aromatoleum</taxon>
    </lineage>
</organism>
<comment type="caution">
    <text evidence="2">The sequence shown here is derived from an EMBL/GenBank/DDBJ whole genome shotgun (WGS) entry which is preliminary data.</text>
</comment>
<accession>A0ABX1MNF5</accession>
<reference evidence="2 3" key="1">
    <citation type="submission" date="2019-12" db="EMBL/GenBank/DDBJ databases">
        <title>Comparative genomics gives insights into the taxonomy of the Azoarcus-Aromatoleum group and reveals separate origins of nif in the plant-associated Azoarcus and non-plant-associated Aromatoleum sub-groups.</title>
        <authorList>
            <person name="Lafos M."/>
            <person name="Maluk M."/>
            <person name="Batista M."/>
            <person name="Junghare M."/>
            <person name="Carmona M."/>
            <person name="Faoro H."/>
            <person name="Cruz L.M."/>
            <person name="Battistoni F."/>
            <person name="De Souza E."/>
            <person name="Pedrosa F."/>
            <person name="Chen W.-M."/>
            <person name="Poole P.S."/>
            <person name="Dixon R.A."/>
            <person name="James E.K."/>
        </authorList>
    </citation>
    <scope>NUCLEOTIDE SEQUENCE [LARGE SCALE GENOMIC DNA]</scope>
    <source>
        <strain evidence="2 3">ToN1</strain>
    </source>
</reference>